<evidence type="ECO:0000313" key="2">
    <source>
        <dbReference type="EMBL" id="CAD8074114.1"/>
    </source>
</evidence>
<dbReference type="EMBL" id="CAJJDN010000031">
    <property type="protein sequence ID" value="CAD8074114.1"/>
    <property type="molecule type" value="Genomic_DNA"/>
</dbReference>
<proteinExistence type="predicted"/>
<gene>
    <name evidence="2" type="ORF">PSON_ATCC_30995.1.T0310322</name>
</gene>
<keyword evidence="1" id="KW-0812">Transmembrane</keyword>
<organism evidence="2 3">
    <name type="scientific">Paramecium sonneborni</name>
    <dbReference type="NCBI Taxonomy" id="65129"/>
    <lineage>
        <taxon>Eukaryota</taxon>
        <taxon>Sar</taxon>
        <taxon>Alveolata</taxon>
        <taxon>Ciliophora</taxon>
        <taxon>Intramacronucleata</taxon>
        <taxon>Oligohymenophorea</taxon>
        <taxon>Peniculida</taxon>
        <taxon>Parameciidae</taxon>
        <taxon>Paramecium</taxon>
    </lineage>
</organism>
<reference evidence="2" key="1">
    <citation type="submission" date="2021-01" db="EMBL/GenBank/DDBJ databases">
        <authorList>
            <consortium name="Genoscope - CEA"/>
            <person name="William W."/>
        </authorList>
    </citation>
    <scope>NUCLEOTIDE SEQUENCE</scope>
</reference>
<sequence>MQDRQQFEAVHSKHGDIHYKQVISIQQVQLIQDVHSLEDMQLTQGDQQTKQQQYKYFDTLCYYQNIHFNIHKHLMRYQKLIRKHKYYMNFEYHNPNIRLDKIKYRLHLLLFILQDINRLVSLNLDIHKINNLLKQVHRCNKVIDILKYIIYYITLTSLFCLQITNLTFTLIKLIHNLINIITTHTICRFYRTFITIRIACLTNSIWILILSYCASTIIIISGRIKNQLFLRFL</sequence>
<feature type="transmembrane region" description="Helical" evidence="1">
    <location>
        <begin position="148"/>
        <end position="174"/>
    </location>
</feature>
<evidence type="ECO:0000256" key="1">
    <source>
        <dbReference type="SAM" id="Phobius"/>
    </source>
</evidence>
<evidence type="ECO:0008006" key="4">
    <source>
        <dbReference type="Google" id="ProtNLM"/>
    </source>
</evidence>
<evidence type="ECO:0000313" key="3">
    <source>
        <dbReference type="Proteomes" id="UP000692954"/>
    </source>
</evidence>
<dbReference type="Proteomes" id="UP000692954">
    <property type="component" value="Unassembled WGS sequence"/>
</dbReference>
<feature type="transmembrane region" description="Helical" evidence="1">
    <location>
        <begin position="194"/>
        <end position="221"/>
    </location>
</feature>
<keyword evidence="1" id="KW-0472">Membrane</keyword>
<accession>A0A8S1MFL9</accession>
<comment type="caution">
    <text evidence="2">The sequence shown here is derived from an EMBL/GenBank/DDBJ whole genome shotgun (WGS) entry which is preliminary data.</text>
</comment>
<dbReference type="AlphaFoldDB" id="A0A8S1MFL9"/>
<keyword evidence="1" id="KW-1133">Transmembrane helix</keyword>
<protein>
    <recommendedName>
        <fullName evidence="4">Transmembrane protein</fullName>
    </recommendedName>
</protein>
<name>A0A8S1MFL9_9CILI</name>
<keyword evidence="3" id="KW-1185">Reference proteome</keyword>